<evidence type="ECO:0000256" key="4">
    <source>
        <dbReference type="ARBA" id="ARBA00022507"/>
    </source>
</evidence>
<keyword evidence="15" id="KW-1185">Reference proteome</keyword>
<dbReference type="GO" id="GO:0016503">
    <property type="term" value="F:pheromone receptor activity"/>
    <property type="evidence" value="ECO:0007669"/>
    <property type="project" value="InterPro"/>
</dbReference>
<feature type="compositionally biased region" description="Basic residues" evidence="12">
    <location>
        <begin position="47"/>
        <end position="56"/>
    </location>
</feature>
<keyword evidence="3 11" id="KW-1003">Cell membrane</keyword>
<dbReference type="GO" id="GO:0019236">
    <property type="term" value="P:response to pheromone"/>
    <property type="evidence" value="ECO:0007669"/>
    <property type="project" value="UniProtKB-KW"/>
</dbReference>
<organism evidence="14 15">
    <name type="scientific">Polypterus senegalus</name>
    <name type="common">Senegal bichir</name>
    <dbReference type="NCBI Taxonomy" id="55291"/>
    <lineage>
        <taxon>Eukaryota</taxon>
        <taxon>Metazoa</taxon>
        <taxon>Chordata</taxon>
        <taxon>Craniata</taxon>
        <taxon>Vertebrata</taxon>
        <taxon>Euteleostomi</taxon>
        <taxon>Actinopterygii</taxon>
        <taxon>Polypteriformes</taxon>
        <taxon>Polypteridae</taxon>
        <taxon>Polypterus</taxon>
    </lineage>
</organism>
<dbReference type="AlphaFoldDB" id="A0A8X8BWB9"/>
<evidence type="ECO:0000256" key="2">
    <source>
        <dbReference type="ARBA" id="ARBA00010663"/>
    </source>
</evidence>
<evidence type="ECO:0000256" key="3">
    <source>
        <dbReference type="ARBA" id="ARBA00022475"/>
    </source>
</evidence>
<evidence type="ECO:0000259" key="13">
    <source>
        <dbReference type="PROSITE" id="PS50262"/>
    </source>
</evidence>
<evidence type="ECO:0000256" key="9">
    <source>
        <dbReference type="ARBA" id="ARBA00023170"/>
    </source>
</evidence>
<comment type="subcellular location">
    <subcellularLocation>
        <location evidence="1 11">Cell membrane</location>
        <topology evidence="1 11">Multi-pass membrane protein</topology>
    </subcellularLocation>
</comment>
<dbReference type="EMBL" id="JAATIS010000485">
    <property type="protein sequence ID" value="KAG2468511.1"/>
    <property type="molecule type" value="Genomic_DNA"/>
</dbReference>
<keyword evidence="4 11" id="KW-0589">Pheromone response</keyword>
<evidence type="ECO:0000256" key="8">
    <source>
        <dbReference type="ARBA" id="ARBA00023136"/>
    </source>
</evidence>
<name>A0A8X8BWB9_POLSE</name>
<keyword evidence="7 11" id="KW-0297">G-protein coupled receptor</keyword>
<evidence type="ECO:0000313" key="14">
    <source>
        <dbReference type="EMBL" id="KAG2468511.1"/>
    </source>
</evidence>
<keyword evidence="8 11" id="KW-0472">Membrane</keyword>
<keyword evidence="5 11" id="KW-0812">Transmembrane</keyword>
<comment type="similarity">
    <text evidence="2 11">Belongs to the G-protein coupled receptor 1 family.</text>
</comment>
<feature type="transmembrane region" description="Helical" evidence="11">
    <location>
        <begin position="205"/>
        <end position="228"/>
    </location>
</feature>
<feature type="non-terminal residue" evidence="14">
    <location>
        <position position="392"/>
    </location>
</feature>
<evidence type="ECO:0000256" key="11">
    <source>
        <dbReference type="RuleBase" id="RU364061"/>
    </source>
</evidence>
<evidence type="ECO:0000256" key="12">
    <source>
        <dbReference type="SAM" id="MobiDB-lite"/>
    </source>
</evidence>
<feature type="transmembrane region" description="Helical" evidence="11">
    <location>
        <begin position="346"/>
        <end position="365"/>
    </location>
</feature>
<sequence length="392" mass="44007">MKESVFKNPVPLSLFHYCLNCFTNAGPATVETLCQQLTFSVPDRFTQRQRKRKPHQRQTEAHTQAAGGRLSTSFMDTRAIFKASGFLILTVISIPSNLFICCAFLHTRLTEAKLTPADVILCHLAIANLTSAFTRSFPQMLTAFGCQNLYDDIGCKMVLYFYRVSRTLSIKLTCLLSTYQAVLVAPATSILDCLKLKIPKYLQHIIVSFYGFCFATSVHSILFCYSKLINNTVPPYTFNYEYCYLTYPDYTVVISVGLSLFFRDFAFIVMMAVMSCYILVLLYRHGKKVKNLRSSDNGTSGSRAETKASRAVVTLVILYTVFFGVDNAIWLYSLSIVRVAPLISDIRGFFAILYTSVCPVVVIATNPKVKAKLKLPKFKSLPHSIDTSSSTM</sequence>
<feature type="domain" description="G-protein coupled receptors family 1 profile" evidence="13">
    <location>
        <begin position="96"/>
        <end position="362"/>
    </location>
</feature>
<feature type="non-terminal residue" evidence="14">
    <location>
        <position position="1"/>
    </location>
</feature>
<evidence type="ECO:0000256" key="7">
    <source>
        <dbReference type="ARBA" id="ARBA00023040"/>
    </source>
</evidence>
<dbReference type="Proteomes" id="UP000886611">
    <property type="component" value="Unassembled WGS sequence"/>
</dbReference>
<accession>A0A8X8BWB9</accession>
<feature type="region of interest" description="Disordered" evidence="12">
    <location>
        <begin position="46"/>
        <end position="67"/>
    </location>
</feature>
<evidence type="ECO:0000256" key="10">
    <source>
        <dbReference type="ARBA" id="ARBA00023224"/>
    </source>
</evidence>
<feature type="transmembrane region" description="Helical" evidence="11">
    <location>
        <begin position="79"/>
        <end position="105"/>
    </location>
</feature>
<dbReference type="GO" id="GO:0005886">
    <property type="term" value="C:plasma membrane"/>
    <property type="evidence" value="ECO:0007669"/>
    <property type="project" value="UniProtKB-SubCell"/>
</dbReference>
<protein>
    <recommendedName>
        <fullName evidence="11">Vomeronasal type-1 receptor</fullName>
    </recommendedName>
</protein>
<dbReference type="InterPro" id="IPR017452">
    <property type="entry name" value="GPCR_Rhodpsn_7TM"/>
</dbReference>
<dbReference type="PANTHER" id="PTHR24062">
    <property type="entry name" value="VOMERONASAL TYPE-1 RECEPTOR"/>
    <property type="match status" value="1"/>
</dbReference>
<reference evidence="14 15" key="1">
    <citation type="journal article" date="2021" name="Cell">
        <title>Tracing the genetic footprints of vertebrate landing in non-teleost ray-finned fishes.</title>
        <authorList>
            <person name="Bi X."/>
            <person name="Wang K."/>
            <person name="Yang L."/>
            <person name="Pan H."/>
            <person name="Jiang H."/>
            <person name="Wei Q."/>
            <person name="Fang M."/>
            <person name="Yu H."/>
            <person name="Zhu C."/>
            <person name="Cai Y."/>
            <person name="He Y."/>
            <person name="Gan X."/>
            <person name="Zeng H."/>
            <person name="Yu D."/>
            <person name="Zhu Y."/>
            <person name="Jiang H."/>
            <person name="Qiu Q."/>
            <person name="Yang H."/>
            <person name="Zhang Y.E."/>
            <person name="Wang W."/>
            <person name="Zhu M."/>
            <person name="He S."/>
            <person name="Zhang G."/>
        </authorList>
    </citation>
    <scope>NUCLEOTIDE SEQUENCE [LARGE SCALE GENOMIC DNA]</scope>
    <source>
        <strain evidence="14">Bchr_013</strain>
    </source>
</reference>
<gene>
    <name evidence="14" type="primary">Ora1_14</name>
    <name evidence="14" type="ORF">GTO96_0015608</name>
</gene>
<keyword evidence="6 11" id="KW-1133">Transmembrane helix</keyword>
<evidence type="ECO:0000256" key="1">
    <source>
        <dbReference type="ARBA" id="ARBA00004651"/>
    </source>
</evidence>
<keyword evidence="10 11" id="KW-0807">Transducer</keyword>
<dbReference type="Gene3D" id="1.20.1070.10">
    <property type="entry name" value="Rhodopsin 7-helix transmembrane proteins"/>
    <property type="match status" value="1"/>
</dbReference>
<evidence type="ECO:0000256" key="5">
    <source>
        <dbReference type="ARBA" id="ARBA00022692"/>
    </source>
</evidence>
<dbReference type="Pfam" id="PF03402">
    <property type="entry name" value="V1R"/>
    <property type="match status" value="1"/>
</dbReference>
<evidence type="ECO:0000313" key="15">
    <source>
        <dbReference type="Proteomes" id="UP000886611"/>
    </source>
</evidence>
<keyword evidence="9 11" id="KW-0675">Receptor</keyword>
<feature type="transmembrane region" description="Helical" evidence="11">
    <location>
        <begin position="265"/>
        <end position="283"/>
    </location>
</feature>
<dbReference type="SUPFAM" id="SSF81321">
    <property type="entry name" value="Family A G protein-coupled receptor-like"/>
    <property type="match status" value="1"/>
</dbReference>
<evidence type="ECO:0000256" key="6">
    <source>
        <dbReference type="ARBA" id="ARBA00022989"/>
    </source>
</evidence>
<proteinExistence type="inferred from homology"/>
<comment type="caution">
    <text evidence="14">The sequence shown here is derived from an EMBL/GenBank/DDBJ whole genome shotgun (WGS) entry which is preliminary data.</text>
</comment>
<feature type="transmembrane region" description="Helical" evidence="11">
    <location>
        <begin position="312"/>
        <end position="334"/>
    </location>
</feature>
<dbReference type="PROSITE" id="PS50262">
    <property type="entry name" value="G_PROTEIN_RECEP_F1_2"/>
    <property type="match status" value="1"/>
</dbReference>
<dbReference type="InterPro" id="IPR004072">
    <property type="entry name" value="Vmron_rcpt_1"/>
</dbReference>